<sequence precursor="true">MWTQSPRQAAICCSLALLSICFKDANAQQQNATINRALNSEVLNQSDALNEPASTSMNTIATATAETSDGVVLLANQNVLRGKAIQLGNEIVVRRSDGSELRLDRQRVLCWGQTMHDLYQYRTDSRHADDLAAHADDIQWCLQHQLLDRKLLELAQRDLEHALQVSPRDPVFVRLANRLARAWKGARSASQQKTTISDAERNAVAEQIKLVDHQQKQLEAAEEVDAATLAGFARNVQPMLLNRCGSCHGHTSDLQWKLLLPASGSRASARIARQNLLSITPFINFQSGLESELRLRAIDGHAGAKRSLGVRDTPASRALDQWLQSARPAGAALENAKRNLAETSYKPESASDAGGKPTAPDWQNEVHENTKPQIERLPQVANPFDPDIFNRRQQIR</sequence>
<evidence type="ECO:0000313" key="4">
    <source>
        <dbReference type="EMBL" id="QDT10029.1"/>
    </source>
</evidence>
<proteinExistence type="predicted"/>
<organism evidence="4 5">
    <name type="scientific">Stieleria marina</name>
    <dbReference type="NCBI Taxonomy" id="1930275"/>
    <lineage>
        <taxon>Bacteria</taxon>
        <taxon>Pseudomonadati</taxon>
        <taxon>Planctomycetota</taxon>
        <taxon>Planctomycetia</taxon>
        <taxon>Pirellulales</taxon>
        <taxon>Pirellulaceae</taxon>
        <taxon>Stieleria</taxon>
    </lineage>
</organism>
<reference evidence="4 5" key="1">
    <citation type="submission" date="2019-02" db="EMBL/GenBank/DDBJ databases">
        <title>Deep-cultivation of Planctomycetes and their phenomic and genomic characterization uncovers novel biology.</title>
        <authorList>
            <person name="Wiegand S."/>
            <person name="Jogler M."/>
            <person name="Boedeker C."/>
            <person name="Pinto D."/>
            <person name="Vollmers J."/>
            <person name="Rivas-Marin E."/>
            <person name="Kohn T."/>
            <person name="Peeters S.H."/>
            <person name="Heuer A."/>
            <person name="Rast P."/>
            <person name="Oberbeckmann S."/>
            <person name="Bunk B."/>
            <person name="Jeske O."/>
            <person name="Meyerdierks A."/>
            <person name="Storesund J.E."/>
            <person name="Kallscheuer N."/>
            <person name="Luecker S."/>
            <person name="Lage O.M."/>
            <person name="Pohl T."/>
            <person name="Merkel B.J."/>
            <person name="Hornburger P."/>
            <person name="Mueller R.-W."/>
            <person name="Bruemmer F."/>
            <person name="Labrenz M."/>
            <person name="Spormann A.M."/>
            <person name="Op den Camp H."/>
            <person name="Overmann J."/>
            <person name="Amann R."/>
            <person name="Jetten M.S.M."/>
            <person name="Mascher T."/>
            <person name="Medema M.H."/>
            <person name="Devos D.P."/>
            <person name="Kaster A.-K."/>
            <person name="Ovreas L."/>
            <person name="Rohde M."/>
            <person name="Galperin M.Y."/>
            <person name="Jogler C."/>
        </authorList>
    </citation>
    <scope>NUCLEOTIDE SEQUENCE [LARGE SCALE GENOMIC DNA]</scope>
    <source>
        <strain evidence="4 5">K23_9</strain>
    </source>
</reference>
<evidence type="ECO:0000256" key="1">
    <source>
        <dbReference type="SAM" id="Coils"/>
    </source>
</evidence>
<name>A0A517NSE6_9BACT</name>
<keyword evidence="1" id="KW-0175">Coiled coil</keyword>
<keyword evidence="5" id="KW-1185">Reference proteome</keyword>
<feature type="signal peptide" evidence="3">
    <location>
        <begin position="1"/>
        <end position="27"/>
    </location>
</feature>
<dbReference type="AlphaFoldDB" id="A0A517NSE6"/>
<feature type="region of interest" description="Disordered" evidence="2">
    <location>
        <begin position="343"/>
        <end position="396"/>
    </location>
</feature>
<protein>
    <recommendedName>
        <fullName evidence="6">Cytochrome C Planctomycete-type domain-containing protein</fullName>
    </recommendedName>
</protein>
<dbReference type="OrthoDB" id="251278at2"/>
<keyword evidence="3" id="KW-0732">Signal</keyword>
<feature type="compositionally biased region" description="Basic and acidic residues" evidence="2">
    <location>
        <begin position="364"/>
        <end position="374"/>
    </location>
</feature>
<dbReference type="RefSeq" id="WP_145417572.1">
    <property type="nucleotide sequence ID" value="NZ_CP036526.1"/>
</dbReference>
<evidence type="ECO:0000256" key="3">
    <source>
        <dbReference type="SAM" id="SignalP"/>
    </source>
</evidence>
<feature type="coiled-coil region" evidence="1">
    <location>
        <begin position="196"/>
        <end position="224"/>
    </location>
</feature>
<accession>A0A517NSE6</accession>
<feature type="chain" id="PRO_5022048696" description="Cytochrome C Planctomycete-type domain-containing protein" evidence="3">
    <location>
        <begin position="28"/>
        <end position="396"/>
    </location>
</feature>
<evidence type="ECO:0000256" key="2">
    <source>
        <dbReference type="SAM" id="MobiDB-lite"/>
    </source>
</evidence>
<dbReference type="EMBL" id="CP036526">
    <property type="protein sequence ID" value="QDT10029.1"/>
    <property type="molecule type" value="Genomic_DNA"/>
</dbReference>
<evidence type="ECO:0008006" key="6">
    <source>
        <dbReference type="Google" id="ProtNLM"/>
    </source>
</evidence>
<dbReference type="Proteomes" id="UP000319817">
    <property type="component" value="Chromosome"/>
</dbReference>
<evidence type="ECO:0000313" key="5">
    <source>
        <dbReference type="Proteomes" id="UP000319817"/>
    </source>
</evidence>
<gene>
    <name evidence="4" type="ORF">K239x_19820</name>
</gene>